<sequence length="439" mass="50945">MLQWIKLYWLYEETIFSTKANGFLYFLTKIPLIGKHLPQDLYGQYGLKKMLFALIGSFRLILPFFTKMIWLLFYYAVTLLAYHGWDALFSSFGQFEEGIMIAGFYTWLVVVAIAGNFFSLFSFTLDQKAIEFTDYFMVSKRQYLRMNLFFKTIQSIIYYLPAFLLYSFFAGNSWLTLVGIFGAGFACLTAASLIRWGFQKQWGRGWRIGWRLAVSILTLVSLYSLLLQQIIPTTTFGLGLCTFFLIAGTGCFYYLKHFAQENDFFLYSVEKSYQQFSELETISADSNQYLNEGIEMQKKLSLDQEKPLTHLQGTEYLNGLLFQRYRKLLRKKLLNRVGIVSILFLGLILLSFLKIVPYPNEEDLTALLPALFLVMYLVHWEKQSSKWFLLTVTSPCFTILFIGRKKRSSVGLITVLSNQCFTTESLREVFLAASYYGTC</sequence>
<dbReference type="AlphaFoldDB" id="A0A242BG96"/>
<dbReference type="RefSeq" id="WP_256925877.1">
    <property type="nucleotide sequence ID" value="NZ_NGKW01000002.1"/>
</dbReference>
<comment type="caution">
    <text evidence="2">The sequence shown here is derived from an EMBL/GenBank/DDBJ whole genome shotgun (WGS) entry which is preliminary data.</text>
</comment>
<feature type="transmembrane region" description="Helical" evidence="1">
    <location>
        <begin position="208"/>
        <end position="230"/>
    </location>
</feature>
<keyword evidence="1" id="KW-0472">Membrane</keyword>
<gene>
    <name evidence="2" type="ORF">A5810_000766</name>
</gene>
<feature type="transmembrane region" description="Helical" evidence="1">
    <location>
        <begin position="364"/>
        <end position="380"/>
    </location>
</feature>
<feature type="transmembrane region" description="Helical" evidence="1">
    <location>
        <begin position="104"/>
        <end position="125"/>
    </location>
</feature>
<keyword evidence="1" id="KW-0812">Transmembrane</keyword>
<feature type="transmembrane region" description="Helical" evidence="1">
    <location>
        <begin position="387"/>
        <end position="403"/>
    </location>
</feature>
<feature type="transmembrane region" description="Helical" evidence="1">
    <location>
        <begin position="174"/>
        <end position="196"/>
    </location>
</feature>
<keyword evidence="1" id="KW-1133">Transmembrane helix</keyword>
<protein>
    <submittedName>
        <fullName evidence="2">Uncharacterized protein</fullName>
    </submittedName>
</protein>
<evidence type="ECO:0000313" key="2">
    <source>
        <dbReference type="EMBL" id="OTN94523.1"/>
    </source>
</evidence>
<feature type="transmembrane region" description="Helical" evidence="1">
    <location>
        <begin position="146"/>
        <end position="168"/>
    </location>
</feature>
<feature type="transmembrane region" description="Helical" evidence="1">
    <location>
        <begin position="60"/>
        <end position="84"/>
    </location>
</feature>
<accession>A0A242BG96</accession>
<organism evidence="2 3">
    <name type="scientific">Enterococcus faecium</name>
    <name type="common">Streptococcus faecium</name>
    <dbReference type="NCBI Taxonomy" id="1352"/>
    <lineage>
        <taxon>Bacteria</taxon>
        <taxon>Bacillati</taxon>
        <taxon>Bacillota</taxon>
        <taxon>Bacilli</taxon>
        <taxon>Lactobacillales</taxon>
        <taxon>Enterococcaceae</taxon>
        <taxon>Enterococcus</taxon>
    </lineage>
</organism>
<feature type="transmembrane region" description="Helical" evidence="1">
    <location>
        <begin position="236"/>
        <end position="255"/>
    </location>
</feature>
<evidence type="ECO:0000313" key="3">
    <source>
        <dbReference type="Proteomes" id="UP000194885"/>
    </source>
</evidence>
<feature type="transmembrane region" description="Helical" evidence="1">
    <location>
        <begin position="333"/>
        <end position="352"/>
    </location>
</feature>
<reference evidence="2 3" key="1">
    <citation type="submission" date="2017-05" db="EMBL/GenBank/DDBJ databases">
        <title>The Genome Sequence of Enterococcus faecium 7H8_DIV0219.</title>
        <authorList>
            <consortium name="The Broad Institute Genomics Platform"/>
            <consortium name="The Broad Institute Genomic Center for Infectious Diseases"/>
            <person name="Earl A."/>
            <person name="Manson A."/>
            <person name="Schwartman J."/>
            <person name="Gilmore M."/>
            <person name="Abouelleil A."/>
            <person name="Cao P."/>
            <person name="Chapman S."/>
            <person name="Cusick C."/>
            <person name="Shea T."/>
            <person name="Young S."/>
            <person name="Neafsey D."/>
            <person name="Nusbaum C."/>
            <person name="Birren B."/>
        </authorList>
    </citation>
    <scope>NUCLEOTIDE SEQUENCE [LARGE SCALE GENOMIC DNA]</scope>
    <source>
        <strain evidence="2 3">7H8_DIV0219</strain>
    </source>
</reference>
<dbReference type="Proteomes" id="UP000194885">
    <property type="component" value="Unassembled WGS sequence"/>
</dbReference>
<evidence type="ECO:0000256" key="1">
    <source>
        <dbReference type="SAM" id="Phobius"/>
    </source>
</evidence>
<dbReference type="EMBL" id="NGKW01000002">
    <property type="protein sequence ID" value="OTN94523.1"/>
    <property type="molecule type" value="Genomic_DNA"/>
</dbReference>
<name>A0A242BG96_ENTFC</name>
<proteinExistence type="predicted"/>